<keyword evidence="6" id="KW-0547">Nucleotide-binding</keyword>
<evidence type="ECO:0000256" key="13">
    <source>
        <dbReference type="ARBA" id="ARBA00041131"/>
    </source>
</evidence>
<dbReference type="Gene3D" id="3.30.1490.70">
    <property type="match status" value="1"/>
</dbReference>
<evidence type="ECO:0000313" key="19">
    <source>
        <dbReference type="Proteomes" id="UP000030762"/>
    </source>
</evidence>
<dbReference type="OMA" id="IASYSTH"/>
<dbReference type="GO" id="GO:0071897">
    <property type="term" value="P:DNA biosynthetic process"/>
    <property type="evidence" value="ECO:0007669"/>
    <property type="project" value="InterPro"/>
</dbReference>
<dbReference type="RefSeq" id="XP_008606540.1">
    <property type="nucleotide sequence ID" value="XM_008608318.1"/>
</dbReference>
<dbReference type="Pfam" id="PF04679">
    <property type="entry name" value="DNA_ligase_A_C"/>
    <property type="match status" value="1"/>
</dbReference>
<keyword evidence="11" id="KW-0131">Cell cycle</keyword>
<dbReference type="GO" id="GO:0006273">
    <property type="term" value="P:lagging strand elongation"/>
    <property type="evidence" value="ECO:0007669"/>
    <property type="project" value="TreeGrafter"/>
</dbReference>
<comment type="similarity">
    <text evidence="1 15">Belongs to the ATP-dependent DNA ligase family.</text>
</comment>
<dbReference type="PROSITE" id="PS50160">
    <property type="entry name" value="DNA_LIGASE_A3"/>
    <property type="match status" value="1"/>
</dbReference>
<keyword evidence="3" id="KW-0436">Ligase</keyword>
<dbReference type="PANTHER" id="PTHR45674">
    <property type="entry name" value="DNA LIGASE 1/3 FAMILY MEMBER"/>
    <property type="match status" value="1"/>
</dbReference>
<dbReference type="InterPro" id="IPR016059">
    <property type="entry name" value="DNA_ligase_ATP-dep_CS"/>
</dbReference>
<keyword evidence="19" id="KW-1185">Reference proteome</keyword>
<dbReference type="EC" id="6.5.1.1" evidence="2"/>
<dbReference type="Proteomes" id="UP000030762">
    <property type="component" value="Unassembled WGS sequence"/>
</dbReference>
<evidence type="ECO:0000256" key="14">
    <source>
        <dbReference type="ARBA" id="ARBA00041666"/>
    </source>
</evidence>
<dbReference type="GO" id="GO:0051301">
    <property type="term" value="P:cell division"/>
    <property type="evidence" value="ECO:0007669"/>
    <property type="project" value="UniProtKB-KW"/>
</dbReference>
<dbReference type="PROSITE" id="PS00333">
    <property type="entry name" value="DNA_LIGASE_A2"/>
    <property type="match status" value="1"/>
</dbReference>
<dbReference type="SUPFAM" id="SSF117018">
    <property type="entry name" value="ATP-dependent DNA ligase DNA-binding domain"/>
    <property type="match status" value="1"/>
</dbReference>
<dbReference type="Gene3D" id="3.30.470.30">
    <property type="entry name" value="DNA ligase/mRNA capping enzyme"/>
    <property type="match status" value="1"/>
</dbReference>
<evidence type="ECO:0000256" key="9">
    <source>
        <dbReference type="ARBA" id="ARBA00023172"/>
    </source>
</evidence>
<dbReference type="GeneID" id="19943448"/>
<feature type="region of interest" description="Disordered" evidence="16">
    <location>
        <begin position="599"/>
        <end position="619"/>
    </location>
</feature>
<evidence type="ECO:0000256" key="8">
    <source>
        <dbReference type="ARBA" id="ARBA00022840"/>
    </source>
</evidence>
<dbReference type="InterPro" id="IPR012308">
    <property type="entry name" value="DNA_ligase_ATP-dep_N"/>
</dbReference>
<dbReference type="EMBL" id="JH767137">
    <property type="protein sequence ID" value="EQC40066.1"/>
    <property type="molecule type" value="Genomic_DNA"/>
</dbReference>
<proteinExistence type="inferred from homology"/>
<dbReference type="InterPro" id="IPR012340">
    <property type="entry name" value="NA-bd_OB-fold"/>
</dbReference>
<name>T0QZE0_SAPDV</name>
<reference evidence="18 19" key="1">
    <citation type="submission" date="2012-04" db="EMBL/GenBank/DDBJ databases">
        <title>The Genome Sequence of Saprolegnia declina VS20.</title>
        <authorList>
            <consortium name="The Broad Institute Genome Sequencing Platform"/>
            <person name="Russ C."/>
            <person name="Nusbaum C."/>
            <person name="Tyler B."/>
            <person name="van West P."/>
            <person name="Dieguez-Uribeondo J."/>
            <person name="de Bruijn I."/>
            <person name="Tripathy S."/>
            <person name="Jiang R."/>
            <person name="Young S.K."/>
            <person name="Zeng Q."/>
            <person name="Gargeya S."/>
            <person name="Fitzgerald M."/>
            <person name="Haas B."/>
            <person name="Abouelleil A."/>
            <person name="Alvarado L."/>
            <person name="Arachchi H.M."/>
            <person name="Berlin A."/>
            <person name="Chapman S.B."/>
            <person name="Goldberg J."/>
            <person name="Griggs A."/>
            <person name="Gujja S."/>
            <person name="Hansen M."/>
            <person name="Howarth C."/>
            <person name="Imamovic A."/>
            <person name="Larimer J."/>
            <person name="McCowen C."/>
            <person name="Montmayeur A."/>
            <person name="Murphy C."/>
            <person name="Neiman D."/>
            <person name="Pearson M."/>
            <person name="Priest M."/>
            <person name="Roberts A."/>
            <person name="Saif S."/>
            <person name="Shea T."/>
            <person name="Sisk P."/>
            <person name="Sykes S."/>
            <person name="Wortman J."/>
            <person name="Nusbaum C."/>
            <person name="Birren B."/>
        </authorList>
    </citation>
    <scope>NUCLEOTIDE SEQUENCE [LARGE SCALE GENOMIC DNA]</scope>
    <source>
        <strain evidence="18 19">VS20</strain>
    </source>
</reference>
<dbReference type="VEuPathDB" id="FungiDB:SDRG_02721"/>
<evidence type="ECO:0000256" key="2">
    <source>
        <dbReference type="ARBA" id="ARBA00012727"/>
    </source>
</evidence>
<dbReference type="GO" id="GO:0006281">
    <property type="term" value="P:DNA repair"/>
    <property type="evidence" value="ECO:0007669"/>
    <property type="project" value="UniProtKB-KW"/>
</dbReference>
<dbReference type="GO" id="GO:0003910">
    <property type="term" value="F:DNA ligase (ATP) activity"/>
    <property type="evidence" value="ECO:0007669"/>
    <property type="project" value="UniProtKB-EC"/>
</dbReference>
<dbReference type="InterPro" id="IPR012309">
    <property type="entry name" value="DNA_ligase_ATP-dep_C"/>
</dbReference>
<sequence length="643" mass="69743">MQFRDLAAVFRRIEAKNSRDASITELAATFRALRASHPAQLPRALYLATSQLAPTHAGVELRFRDKSFAPVLTAAFASPTKALSQDDVFTLYKQTGDYGTAVDELLVSARFDLHEDSASAPMTIDSVFEQLTLLSTQVGKGSTARKQEIATALLRQCGTQDEATFLVRLLAHQNLRIGVGVKTALAALADAYVATGDDTDDRKAATKEWLAAVVTAYSQRPSFDDLVAIIDDCSASDSLHDMCVCVRTHASPVPGTPLQTMLGYPAASLAEIVERMAKLPNAMAACEFKYDGARLQVHIAANGDMAIFSRNMERIPSEHKYLRTLRRSLRLASGVSSLILEGEMVAIDSSTGKLQPFQTLQTKDAEDMCFFAFDCLYHNGTSLVQAPLEDRRSLLHQSLVPQPGSVEFVKAYDVNMATPSAIADVRRVLQDAIDADCEGLMVKSLGESYKAGARTHTWLKVKGDYLSGDDAGGGSAGIFLPDSLDLVPIAAYHGKGRRANVYGSFLLACFNPSLGTFETVGKVGSGFTDAQLAEISDRLRPTTLVNKPTAYRASELKSVQPDVWIPPNDVWEIRAAQLTQSSRYLAGAQEGAKGLGVRFPRFLRPRPDKRPENATTSDQLVELYEASVSSSRSATPDDAESLT</sequence>
<protein>
    <recommendedName>
        <fullName evidence="13">DNA ligase 1</fullName>
        <ecNumber evidence="2">6.5.1.1</ecNumber>
    </recommendedName>
    <alternativeName>
        <fullName evidence="14">DNA ligase I</fullName>
    </alternativeName>
</protein>
<dbReference type="SUPFAM" id="SSF50249">
    <property type="entry name" value="Nucleic acid-binding proteins"/>
    <property type="match status" value="1"/>
</dbReference>
<evidence type="ECO:0000313" key="18">
    <source>
        <dbReference type="EMBL" id="EQC40066.1"/>
    </source>
</evidence>
<dbReference type="FunFam" id="2.40.50.140:FF:000062">
    <property type="entry name" value="DNA ligase"/>
    <property type="match status" value="1"/>
</dbReference>
<dbReference type="NCBIfam" id="TIGR00574">
    <property type="entry name" value="dnl1"/>
    <property type="match status" value="1"/>
</dbReference>
<dbReference type="InParanoid" id="T0QZE0"/>
<dbReference type="AlphaFoldDB" id="T0QZE0"/>
<dbReference type="Pfam" id="PF01068">
    <property type="entry name" value="DNA_ligase_A_M"/>
    <property type="match status" value="1"/>
</dbReference>
<evidence type="ECO:0000256" key="15">
    <source>
        <dbReference type="RuleBase" id="RU004196"/>
    </source>
</evidence>
<organism evidence="18 19">
    <name type="scientific">Saprolegnia diclina (strain VS20)</name>
    <dbReference type="NCBI Taxonomy" id="1156394"/>
    <lineage>
        <taxon>Eukaryota</taxon>
        <taxon>Sar</taxon>
        <taxon>Stramenopiles</taxon>
        <taxon>Oomycota</taxon>
        <taxon>Saprolegniomycetes</taxon>
        <taxon>Saprolegniales</taxon>
        <taxon>Saprolegniaceae</taxon>
        <taxon>Saprolegnia</taxon>
    </lineage>
</organism>
<dbReference type="InterPro" id="IPR000977">
    <property type="entry name" value="DNA_ligase_ATP-dep"/>
</dbReference>
<dbReference type="SUPFAM" id="SSF56091">
    <property type="entry name" value="DNA ligase/mRNA capping enzyme, catalytic domain"/>
    <property type="match status" value="1"/>
</dbReference>
<dbReference type="GO" id="GO:0005634">
    <property type="term" value="C:nucleus"/>
    <property type="evidence" value="ECO:0007669"/>
    <property type="project" value="TreeGrafter"/>
</dbReference>
<dbReference type="GO" id="GO:0005739">
    <property type="term" value="C:mitochondrion"/>
    <property type="evidence" value="ECO:0007669"/>
    <property type="project" value="TreeGrafter"/>
</dbReference>
<keyword evidence="10" id="KW-0234">DNA repair</keyword>
<dbReference type="Gene3D" id="2.40.50.140">
    <property type="entry name" value="Nucleic acid-binding proteins"/>
    <property type="match status" value="1"/>
</dbReference>
<dbReference type="GO" id="GO:0005524">
    <property type="term" value="F:ATP binding"/>
    <property type="evidence" value="ECO:0007669"/>
    <property type="project" value="UniProtKB-KW"/>
</dbReference>
<gene>
    <name evidence="18" type="ORF">SDRG_02721</name>
</gene>
<dbReference type="GO" id="GO:0006310">
    <property type="term" value="P:DNA recombination"/>
    <property type="evidence" value="ECO:0007669"/>
    <property type="project" value="UniProtKB-KW"/>
</dbReference>
<feature type="domain" description="ATP-dependent DNA ligase family profile" evidence="17">
    <location>
        <begin position="361"/>
        <end position="511"/>
    </location>
</feature>
<dbReference type="InterPro" id="IPR036599">
    <property type="entry name" value="DNA_ligase_N_sf"/>
</dbReference>
<evidence type="ECO:0000256" key="3">
    <source>
        <dbReference type="ARBA" id="ARBA00022598"/>
    </source>
</evidence>
<evidence type="ECO:0000256" key="10">
    <source>
        <dbReference type="ARBA" id="ARBA00023204"/>
    </source>
</evidence>
<evidence type="ECO:0000256" key="4">
    <source>
        <dbReference type="ARBA" id="ARBA00022618"/>
    </source>
</evidence>
<evidence type="ECO:0000256" key="11">
    <source>
        <dbReference type="ARBA" id="ARBA00023306"/>
    </source>
</evidence>
<evidence type="ECO:0000256" key="12">
    <source>
        <dbReference type="ARBA" id="ARBA00034003"/>
    </source>
</evidence>
<dbReference type="GO" id="GO:0003677">
    <property type="term" value="F:DNA binding"/>
    <property type="evidence" value="ECO:0007669"/>
    <property type="project" value="InterPro"/>
</dbReference>
<dbReference type="eggNOG" id="KOG0967">
    <property type="taxonomic scope" value="Eukaryota"/>
</dbReference>
<keyword evidence="5" id="KW-0235">DNA replication</keyword>
<evidence type="ECO:0000256" key="7">
    <source>
        <dbReference type="ARBA" id="ARBA00022763"/>
    </source>
</evidence>
<evidence type="ECO:0000256" key="16">
    <source>
        <dbReference type="SAM" id="MobiDB-lite"/>
    </source>
</evidence>
<dbReference type="InterPro" id="IPR050191">
    <property type="entry name" value="ATP-dep_DNA_ligase"/>
</dbReference>
<dbReference type="InterPro" id="IPR012310">
    <property type="entry name" value="DNA_ligase_ATP-dep_cent"/>
</dbReference>
<evidence type="ECO:0000259" key="17">
    <source>
        <dbReference type="PROSITE" id="PS50160"/>
    </source>
</evidence>
<dbReference type="CDD" id="cd07969">
    <property type="entry name" value="OBF_DNA_ligase_I"/>
    <property type="match status" value="1"/>
</dbReference>
<keyword evidence="8" id="KW-0067">ATP-binding</keyword>
<dbReference type="Gene3D" id="1.10.3260.10">
    <property type="entry name" value="DNA ligase, ATP-dependent, N-terminal domain"/>
    <property type="match status" value="1"/>
</dbReference>
<comment type="catalytic activity">
    <reaction evidence="12">
        <text>ATP + (deoxyribonucleotide)n-3'-hydroxyl + 5'-phospho-(deoxyribonucleotide)m = (deoxyribonucleotide)n+m + AMP + diphosphate.</text>
        <dbReference type="EC" id="6.5.1.1"/>
    </reaction>
</comment>
<accession>T0QZE0</accession>
<evidence type="ECO:0000256" key="1">
    <source>
        <dbReference type="ARBA" id="ARBA00007572"/>
    </source>
</evidence>
<keyword evidence="4" id="KW-0132">Cell division</keyword>
<dbReference type="OrthoDB" id="206088at2759"/>
<dbReference type="STRING" id="1156394.T0QZE0"/>
<dbReference type="Pfam" id="PF04675">
    <property type="entry name" value="DNA_ligase_A_N"/>
    <property type="match status" value="1"/>
</dbReference>
<dbReference type="PANTHER" id="PTHR45674:SF4">
    <property type="entry name" value="DNA LIGASE 1"/>
    <property type="match status" value="1"/>
</dbReference>
<evidence type="ECO:0000256" key="6">
    <source>
        <dbReference type="ARBA" id="ARBA00022741"/>
    </source>
</evidence>
<keyword evidence="7" id="KW-0227">DNA damage</keyword>
<evidence type="ECO:0000256" key="5">
    <source>
        <dbReference type="ARBA" id="ARBA00022705"/>
    </source>
</evidence>
<keyword evidence="9" id="KW-0233">DNA recombination</keyword>